<evidence type="ECO:0000313" key="1">
    <source>
        <dbReference type="EMBL" id="KAK3279256.1"/>
    </source>
</evidence>
<gene>
    <name evidence="1" type="ORF">CYMTET_12849</name>
</gene>
<name>A0AAE0LBF7_9CHLO</name>
<organism evidence="1 2">
    <name type="scientific">Cymbomonas tetramitiformis</name>
    <dbReference type="NCBI Taxonomy" id="36881"/>
    <lineage>
        <taxon>Eukaryota</taxon>
        <taxon>Viridiplantae</taxon>
        <taxon>Chlorophyta</taxon>
        <taxon>Pyramimonadophyceae</taxon>
        <taxon>Pyramimonadales</taxon>
        <taxon>Pyramimonadaceae</taxon>
        <taxon>Cymbomonas</taxon>
    </lineage>
</organism>
<accession>A0AAE0LBF7</accession>
<protein>
    <submittedName>
        <fullName evidence="1">Uncharacterized protein</fullName>
    </submittedName>
</protein>
<proteinExistence type="predicted"/>
<dbReference type="EMBL" id="LGRX02005043">
    <property type="protein sequence ID" value="KAK3279256.1"/>
    <property type="molecule type" value="Genomic_DNA"/>
</dbReference>
<sequence length="94" mass="9700">MCWAWGKLRSAANSAYQGAAGALNAGNGVEGNALGGAQSSCWVPQGFWDLDNLDTWALGGTSSGSGSLQELLGHCRDLNEDAKNLVANCAIKTK</sequence>
<reference evidence="1 2" key="1">
    <citation type="journal article" date="2015" name="Genome Biol. Evol.">
        <title>Comparative Genomics of a Bacterivorous Green Alga Reveals Evolutionary Causalities and Consequences of Phago-Mixotrophic Mode of Nutrition.</title>
        <authorList>
            <person name="Burns J.A."/>
            <person name="Paasch A."/>
            <person name="Narechania A."/>
            <person name="Kim E."/>
        </authorList>
    </citation>
    <scope>NUCLEOTIDE SEQUENCE [LARGE SCALE GENOMIC DNA]</scope>
    <source>
        <strain evidence="1 2">PLY_AMNH</strain>
    </source>
</reference>
<dbReference type="AlphaFoldDB" id="A0AAE0LBF7"/>
<dbReference type="Proteomes" id="UP001190700">
    <property type="component" value="Unassembled WGS sequence"/>
</dbReference>
<keyword evidence="2" id="KW-1185">Reference proteome</keyword>
<evidence type="ECO:0000313" key="2">
    <source>
        <dbReference type="Proteomes" id="UP001190700"/>
    </source>
</evidence>
<comment type="caution">
    <text evidence="1">The sequence shown here is derived from an EMBL/GenBank/DDBJ whole genome shotgun (WGS) entry which is preliminary data.</text>
</comment>